<dbReference type="Proteomes" id="UP000663825">
    <property type="component" value="Unassembled WGS sequence"/>
</dbReference>
<feature type="non-terminal residue" evidence="2">
    <location>
        <position position="1"/>
    </location>
</feature>
<dbReference type="AlphaFoldDB" id="A0A821THP9"/>
<dbReference type="EMBL" id="CAJOBP010067552">
    <property type="protein sequence ID" value="CAF4871671.1"/>
    <property type="molecule type" value="Genomic_DNA"/>
</dbReference>
<comment type="caution">
    <text evidence="2">The sequence shown here is derived from an EMBL/GenBank/DDBJ whole genome shotgun (WGS) entry which is preliminary data.</text>
</comment>
<evidence type="ECO:0000313" key="2">
    <source>
        <dbReference type="EMBL" id="CAF4871671.1"/>
    </source>
</evidence>
<proteinExistence type="predicted"/>
<protein>
    <submittedName>
        <fullName evidence="2">Uncharacterized protein</fullName>
    </submittedName>
</protein>
<gene>
    <name evidence="1" type="ORF">TIS948_LOCUS13625</name>
    <name evidence="2" type="ORF">UJA718_LOCUS44312</name>
</gene>
<organism evidence="2 3">
    <name type="scientific">Rotaria socialis</name>
    <dbReference type="NCBI Taxonomy" id="392032"/>
    <lineage>
        <taxon>Eukaryota</taxon>
        <taxon>Metazoa</taxon>
        <taxon>Spiralia</taxon>
        <taxon>Gnathifera</taxon>
        <taxon>Rotifera</taxon>
        <taxon>Eurotatoria</taxon>
        <taxon>Bdelloidea</taxon>
        <taxon>Philodinida</taxon>
        <taxon>Philodinidae</taxon>
        <taxon>Rotaria</taxon>
    </lineage>
</organism>
<evidence type="ECO:0000313" key="3">
    <source>
        <dbReference type="Proteomes" id="UP000663873"/>
    </source>
</evidence>
<evidence type="ECO:0000313" key="1">
    <source>
        <dbReference type="EMBL" id="CAF3221077.1"/>
    </source>
</evidence>
<keyword evidence="3" id="KW-1185">Reference proteome</keyword>
<sequence>TCSGEMPAAVVTVPSLCGEGVTGDESSLLVWVIGMLENEFAVPLVVVSLEPVVPVSGVTCSGEIPGAVVTVPSLFGEVVTDDERT</sequence>
<dbReference type="Proteomes" id="UP000663873">
    <property type="component" value="Unassembled WGS sequence"/>
</dbReference>
<name>A0A821THP9_9BILA</name>
<dbReference type="EMBL" id="CAJNXB010002180">
    <property type="protein sequence ID" value="CAF3221077.1"/>
    <property type="molecule type" value="Genomic_DNA"/>
</dbReference>
<accession>A0A821THP9</accession>
<reference evidence="2" key="1">
    <citation type="submission" date="2021-02" db="EMBL/GenBank/DDBJ databases">
        <authorList>
            <person name="Nowell W R."/>
        </authorList>
    </citation>
    <scope>NUCLEOTIDE SEQUENCE</scope>
</reference>